<reference evidence="2" key="2">
    <citation type="submission" date="2021-01" db="EMBL/GenBank/DDBJ databases">
        <authorList>
            <person name="Schikora-Tamarit M.A."/>
        </authorList>
    </citation>
    <scope>NUCLEOTIDE SEQUENCE</scope>
    <source>
        <strain evidence="2">CBS2887</strain>
    </source>
</reference>
<dbReference type="EMBL" id="JAEUBG010000529">
    <property type="protein sequence ID" value="KAH3688094.1"/>
    <property type="molecule type" value="Genomic_DNA"/>
</dbReference>
<comment type="caution">
    <text evidence="2">The sequence shown here is derived from an EMBL/GenBank/DDBJ whole genome shotgun (WGS) entry which is preliminary data.</text>
</comment>
<reference evidence="2" key="1">
    <citation type="journal article" date="2021" name="Open Biol.">
        <title>Shared evolutionary footprints suggest mitochondrial oxidative damage underlies multiple complex I losses in fungi.</title>
        <authorList>
            <person name="Schikora-Tamarit M.A."/>
            <person name="Marcet-Houben M."/>
            <person name="Nosek J."/>
            <person name="Gabaldon T."/>
        </authorList>
    </citation>
    <scope>NUCLEOTIDE SEQUENCE</scope>
    <source>
        <strain evidence="2">CBS2887</strain>
    </source>
</reference>
<sequence length="354" mass="38691">MVPVLDIVVTGLFTVDQSFNGVTVVVQHEDVWSQTPSDHGGDFLDDSTQKSTDGVTDGTPQDLGDTHGVVWELSLDDTEGRGTGFGDDDIAFSEPGTNSGPQPFLGQWGLWVGWGVQQLWLRNWLWNVGLDHWSDDLVQFLQDVLEVDAWESGVSDLDVVRVELDNVLGLVGVREGPGVEVRQQGTDGENQVGAFDSLLDGWLRQSTDIDTTESWVLLVDSTLTHRSGEGWELGDLDQLSGFLLDVVTSSTGIDQDNWVRGVLDQVQDGFDDFGFGLWVVFLQGQVDWGVQERSWDVLVNQVCCWGGLRVLDESSGVGDVGGHSVEDSEVTVTQGVVQQQLLGLGGDRWDTDNV</sequence>
<name>A0A9P8QF03_WICPI</name>
<protein>
    <submittedName>
        <fullName evidence="2">Uncharacterized protein</fullName>
    </submittedName>
</protein>
<evidence type="ECO:0000256" key="1">
    <source>
        <dbReference type="SAM" id="MobiDB-lite"/>
    </source>
</evidence>
<evidence type="ECO:0000313" key="2">
    <source>
        <dbReference type="EMBL" id="KAH3688094.1"/>
    </source>
</evidence>
<gene>
    <name evidence="2" type="ORF">WICPIJ_000936</name>
</gene>
<feature type="region of interest" description="Disordered" evidence="1">
    <location>
        <begin position="36"/>
        <end position="66"/>
    </location>
</feature>
<keyword evidence="3" id="KW-1185">Reference proteome</keyword>
<accession>A0A9P8QF03</accession>
<organism evidence="2 3">
    <name type="scientific">Wickerhamomyces pijperi</name>
    <name type="common">Yeast</name>
    <name type="synonym">Pichia pijperi</name>
    <dbReference type="NCBI Taxonomy" id="599730"/>
    <lineage>
        <taxon>Eukaryota</taxon>
        <taxon>Fungi</taxon>
        <taxon>Dikarya</taxon>
        <taxon>Ascomycota</taxon>
        <taxon>Saccharomycotina</taxon>
        <taxon>Saccharomycetes</taxon>
        <taxon>Phaffomycetales</taxon>
        <taxon>Wickerhamomycetaceae</taxon>
        <taxon>Wickerhamomyces</taxon>
    </lineage>
</organism>
<evidence type="ECO:0000313" key="3">
    <source>
        <dbReference type="Proteomes" id="UP000774326"/>
    </source>
</evidence>
<dbReference type="Proteomes" id="UP000774326">
    <property type="component" value="Unassembled WGS sequence"/>
</dbReference>
<dbReference type="AlphaFoldDB" id="A0A9P8QF03"/>
<proteinExistence type="predicted"/>